<accession>A0A098M3Z1</accession>
<organism evidence="2 3">
    <name type="scientific">Paenibacillus wynnii</name>
    <dbReference type="NCBI Taxonomy" id="268407"/>
    <lineage>
        <taxon>Bacteria</taxon>
        <taxon>Bacillati</taxon>
        <taxon>Bacillota</taxon>
        <taxon>Bacilli</taxon>
        <taxon>Bacillales</taxon>
        <taxon>Paenibacillaceae</taxon>
        <taxon>Paenibacillus</taxon>
    </lineage>
</organism>
<evidence type="ECO:0000313" key="2">
    <source>
        <dbReference type="EMBL" id="KGE16753.1"/>
    </source>
</evidence>
<dbReference type="GO" id="GO:0003677">
    <property type="term" value="F:DNA binding"/>
    <property type="evidence" value="ECO:0007669"/>
    <property type="project" value="InterPro"/>
</dbReference>
<dbReference type="RefSeq" id="WP_036654947.1">
    <property type="nucleotide sequence ID" value="NZ_JQCR01000003.1"/>
</dbReference>
<protein>
    <recommendedName>
        <fullName evidence="1">HTH LytTR-type domain-containing protein</fullName>
    </recommendedName>
</protein>
<comment type="caution">
    <text evidence="2">The sequence shown here is derived from an EMBL/GenBank/DDBJ whole genome shotgun (WGS) entry which is preliminary data.</text>
</comment>
<dbReference type="Proteomes" id="UP000029734">
    <property type="component" value="Unassembled WGS sequence"/>
</dbReference>
<dbReference type="Gene3D" id="2.40.50.1020">
    <property type="entry name" value="LytTr DNA-binding domain"/>
    <property type="match status" value="1"/>
</dbReference>
<sequence length="113" mass="13228">MSSILLEAKNVYEDFEVETDILFFKVGDHDLVIFHGRNYNIKKRMSVEQLNRLLSHSSFYHVNGGCYVNLNKISSIEDDCIYFGEMGLYAKQVRVPRRKQESIRHLLRGRLSS</sequence>
<evidence type="ECO:0000313" key="3">
    <source>
        <dbReference type="Proteomes" id="UP000029734"/>
    </source>
</evidence>
<keyword evidence="3" id="KW-1185">Reference proteome</keyword>
<evidence type="ECO:0000259" key="1">
    <source>
        <dbReference type="Pfam" id="PF04397"/>
    </source>
</evidence>
<dbReference type="Pfam" id="PF04397">
    <property type="entry name" value="LytTR"/>
    <property type="match status" value="1"/>
</dbReference>
<dbReference type="STRING" id="268407.PWYN_18825"/>
<feature type="domain" description="HTH LytTR-type" evidence="1">
    <location>
        <begin position="20"/>
        <end position="107"/>
    </location>
</feature>
<reference evidence="2 3" key="1">
    <citation type="submission" date="2014-08" db="EMBL/GenBank/DDBJ databases">
        <authorList>
            <person name="den Bakker H.C."/>
        </authorList>
    </citation>
    <scope>NUCLEOTIDE SEQUENCE [LARGE SCALE GENOMIC DNA]</scope>
    <source>
        <strain evidence="2 3">DSM 18334</strain>
    </source>
</reference>
<dbReference type="AlphaFoldDB" id="A0A098M3Z1"/>
<dbReference type="OrthoDB" id="2613016at2"/>
<dbReference type="InterPro" id="IPR007492">
    <property type="entry name" value="LytTR_DNA-bd_dom"/>
</dbReference>
<name>A0A098M3Z1_9BACL</name>
<dbReference type="eggNOG" id="ENOG50338PM">
    <property type="taxonomic scope" value="Bacteria"/>
</dbReference>
<gene>
    <name evidence="2" type="ORF">PWYN_18825</name>
</gene>
<dbReference type="EMBL" id="JQCR01000003">
    <property type="protein sequence ID" value="KGE16753.1"/>
    <property type="molecule type" value="Genomic_DNA"/>
</dbReference>
<reference evidence="2 3" key="2">
    <citation type="submission" date="2014-10" db="EMBL/GenBank/DDBJ databases">
        <title>Comparative genomics of the Paenibacillus odorifer group.</title>
        <authorList>
            <person name="Tsai Y.-C."/>
            <person name="Martin N."/>
            <person name="Korlach J."/>
            <person name="Wiedmann M."/>
        </authorList>
    </citation>
    <scope>NUCLEOTIDE SEQUENCE [LARGE SCALE GENOMIC DNA]</scope>
    <source>
        <strain evidence="2 3">DSM 18334</strain>
    </source>
</reference>
<proteinExistence type="predicted"/>